<keyword evidence="4" id="KW-1185">Reference proteome</keyword>
<feature type="region of interest" description="Disordered" evidence="1">
    <location>
        <begin position="29"/>
        <end position="52"/>
    </location>
</feature>
<comment type="caution">
    <text evidence="3">The sequence shown here is derived from an EMBL/GenBank/DDBJ whole genome shotgun (WGS) entry which is preliminary data.</text>
</comment>
<dbReference type="Proteomes" id="UP001189429">
    <property type="component" value="Unassembled WGS sequence"/>
</dbReference>
<reference evidence="3" key="1">
    <citation type="submission" date="2023-10" db="EMBL/GenBank/DDBJ databases">
        <authorList>
            <person name="Chen Y."/>
            <person name="Shah S."/>
            <person name="Dougan E. K."/>
            <person name="Thang M."/>
            <person name="Chan C."/>
        </authorList>
    </citation>
    <scope>NUCLEOTIDE SEQUENCE [LARGE SCALE GENOMIC DNA]</scope>
</reference>
<gene>
    <name evidence="3" type="ORF">PCOR1329_LOCUS18025</name>
</gene>
<organism evidence="3 4">
    <name type="scientific">Prorocentrum cordatum</name>
    <dbReference type="NCBI Taxonomy" id="2364126"/>
    <lineage>
        <taxon>Eukaryota</taxon>
        <taxon>Sar</taxon>
        <taxon>Alveolata</taxon>
        <taxon>Dinophyceae</taxon>
        <taxon>Prorocentrales</taxon>
        <taxon>Prorocentraceae</taxon>
        <taxon>Prorocentrum</taxon>
    </lineage>
</organism>
<keyword evidence="2" id="KW-0732">Signal</keyword>
<name>A0ABN9R6I0_9DINO</name>
<evidence type="ECO:0000256" key="1">
    <source>
        <dbReference type="SAM" id="MobiDB-lite"/>
    </source>
</evidence>
<accession>A0ABN9R6I0</accession>
<proteinExistence type="predicted"/>
<protein>
    <submittedName>
        <fullName evidence="3">Uncharacterized protein</fullName>
    </submittedName>
</protein>
<dbReference type="EMBL" id="CAUYUJ010005636">
    <property type="protein sequence ID" value="CAK0814422.1"/>
    <property type="molecule type" value="Genomic_DNA"/>
</dbReference>
<feature type="signal peptide" evidence="2">
    <location>
        <begin position="1"/>
        <end position="29"/>
    </location>
</feature>
<evidence type="ECO:0000313" key="4">
    <source>
        <dbReference type="Proteomes" id="UP001189429"/>
    </source>
</evidence>
<sequence>MSREANEGKYTLNLMLSHILFAATTGSLGGPGGPDAHGRRLRPSRVTDPPPEQLVERLLLEREADARGGAKRRRLGADGLAADVGGEDGPPEADAELLSGDERARALREAREAALQALYRAERAAELLRRTTWGEEKVAFLKLLPNMQEPPPPGYRAAAARALEPAAAAHCAALRAAGRALAGPPPGGALELEATLRYLQPRWLVHFVRGAYAVELWREGGKAELGEPDQWPAGKFLAYVGHHPQHGPGVRFPPELSGAVEGRRRLAVQISPLGGRPAASAAAARGGEAAAPARGAAEAEPWEAAATRGEAVHAVLLDAQEALVDLCAFQRFRRDLLEGDAVRRHAYRWHLSRASTAEVSLTVPVGASAELLSVTVLGGHGHMLAERGDGIERSV</sequence>
<evidence type="ECO:0000313" key="3">
    <source>
        <dbReference type="EMBL" id="CAK0814422.1"/>
    </source>
</evidence>
<evidence type="ECO:0000256" key="2">
    <source>
        <dbReference type="SAM" id="SignalP"/>
    </source>
</evidence>
<feature type="chain" id="PRO_5045587916" evidence="2">
    <location>
        <begin position="30"/>
        <end position="395"/>
    </location>
</feature>